<dbReference type="InterPro" id="IPR036683">
    <property type="entry name" value="CO_DH_flav_C_dom_sf"/>
</dbReference>
<feature type="domain" description="FAD-binding PCMH-type" evidence="7">
    <location>
        <begin position="190"/>
        <end position="370"/>
    </location>
</feature>
<sequence>MKKTIRFFLNGQLKEISVNGETTVLELLRSRFQLNGIKEGCGEGDCGACTVVIGEVREGKVHYKSAAGCLYLAAKLEGKHLITIEGLAQKETLHPIQEAVLNAHATQCGFCTPGVILSILALYLERPNPDREEFRRYLEGNLCRCTGYAAIRKVPEYLKDITISNENIRPYYLDQTEEKQLAFVHEDIFIDDGKNAYYSPVSEENLEAFLRDHRELVSGQNLRFLNGGSDVVVGIKKRDQHYRLLVDISRISSLQKISYEEGHHLTIGGGVTLSAIIDTVKPLFPQFSDAVLNMCSEQIRSSATLAGNLVNASPVADTVPLLMAVNAVVTLRGCEGTRSVPVRKFYHGYKQTENKSGEWVASVTIPLGEYDYIHFEKVSKRKEVDISAVNSAIALKISEGMIVKASIACGGVGPTTLFMPETTRYLEGKSMTEETFISAYEIIGGEASPIGDVRGSADYRKAVMENLLMKHYLAYESSQEADGHEK</sequence>
<evidence type="ECO:0000256" key="2">
    <source>
        <dbReference type="ARBA" id="ARBA00022723"/>
    </source>
</evidence>
<dbReference type="Gene3D" id="3.30.465.10">
    <property type="match status" value="1"/>
</dbReference>
<accession>A0ABU4GET3</accession>
<dbReference type="InterPro" id="IPR012675">
    <property type="entry name" value="Beta-grasp_dom_sf"/>
</dbReference>
<dbReference type="SUPFAM" id="SSF56176">
    <property type="entry name" value="FAD-binding/transporter-associated domain-like"/>
    <property type="match status" value="1"/>
</dbReference>
<dbReference type="PANTHER" id="PTHR45444">
    <property type="entry name" value="XANTHINE DEHYDROGENASE"/>
    <property type="match status" value="1"/>
</dbReference>
<dbReference type="RefSeq" id="WP_318062378.1">
    <property type="nucleotide sequence ID" value="NZ_JAWONS010000011.1"/>
</dbReference>
<keyword evidence="4" id="KW-0560">Oxidoreductase</keyword>
<dbReference type="Pfam" id="PF01799">
    <property type="entry name" value="Fer2_2"/>
    <property type="match status" value="1"/>
</dbReference>
<evidence type="ECO:0000259" key="7">
    <source>
        <dbReference type="PROSITE" id="PS51387"/>
    </source>
</evidence>
<dbReference type="Gene3D" id="3.10.20.30">
    <property type="match status" value="1"/>
</dbReference>
<keyword evidence="9" id="KW-1185">Reference proteome</keyword>
<dbReference type="PIRSF" id="PIRSF036557">
    <property type="entry name" value="XdhA_RC"/>
    <property type="match status" value="1"/>
</dbReference>
<dbReference type="InterPro" id="IPR002888">
    <property type="entry name" value="2Fe-2S-bd"/>
</dbReference>
<dbReference type="InterPro" id="IPR036010">
    <property type="entry name" value="2Fe-2S_ferredoxin-like_sf"/>
</dbReference>
<dbReference type="SMART" id="SM01092">
    <property type="entry name" value="CO_deh_flav_C"/>
    <property type="match status" value="1"/>
</dbReference>
<dbReference type="Gene3D" id="3.30.390.50">
    <property type="entry name" value="CO dehydrogenase flavoprotein, C-terminal domain"/>
    <property type="match status" value="1"/>
</dbReference>
<dbReference type="PROSITE" id="PS51085">
    <property type="entry name" value="2FE2S_FER_2"/>
    <property type="match status" value="1"/>
</dbReference>
<dbReference type="InterPro" id="IPR016166">
    <property type="entry name" value="FAD-bd_PCMH"/>
</dbReference>
<dbReference type="InterPro" id="IPR005107">
    <property type="entry name" value="CO_DH_flav_C"/>
</dbReference>
<dbReference type="CDD" id="cd00207">
    <property type="entry name" value="fer2"/>
    <property type="match status" value="1"/>
</dbReference>
<dbReference type="InterPro" id="IPR002346">
    <property type="entry name" value="Mopterin_DH_FAD-bd"/>
</dbReference>
<proteinExistence type="predicted"/>
<keyword evidence="1" id="KW-0285">Flavoprotein</keyword>
<dbReference type="Pfam" id="PF00111">
    <property type="entry name" value="Fer2"/>
    <property type="match status" value="1"/>
</dbReference>
<dbReference type="SUPFAM" id="SSF55447">
    <property type="entry name" value="CO dehydrogenase flavoprotein C-terminal domain-like"/>
    <property type="match status" value="1"/>
</dbReference>
<name>A0ABU4GET3_9CLOT</name>
<evidence type="ECO:0000256" key="3">
    <source>
        <dbReference type="ARBA" id="ARBA00022827"/>
    </source>
</evidence>
<dbReference type="Proteomes" id="UP001276854">
    <property type="component" value="Unassembled WGS sequence"/>
</dbReference>
<evidence type="ECO:0000256" key="1">
    <source>
        <dbReference type="ARBA" id="ARBA00022630"/>
    </source>
</evidence>
<dbReference type="InterPro" id="IPR016208">
    <property type="entry name" value="Ald_Oxase/xanthine_DH-like"/>
</dbReference>
<dbReference type="EMBL" id="JAWONS010000011">
    <property type="protein sequence ID" value="MDW2796103.1"/>
    <property type="molecule type" value="Genomic_DNA"/>
</dbReference>
<dbReference type="Pfam" id="PF03450">
    <property type="entry name" value="CO_deh_flav_C"/>
    <property type="match status" value="1"/>
</dbReference>
<organism evidence="8 9">
    <name type="scientific">Clostridium boliviensis</name>
    <dbReference type="NCBI Taxonomy" id="318465"/>
    <lineage>
        <taxon>Bacteria</taxon>
        <taxon>Bacillati</taxon>
        <taxon>Bacillota</taxon>
        <taxon>Clostridia</taxon>
        <taxon>Eubacteriales</taxon>
        <taxon>Clostridiaceae</taxon>
        <taxon>Clostridium</taxon>
    </lineage>
</organism>
<gene>
    <name evidence="8" type="ORF">RZO55_00690</name>
</gene>
<dbReference type="InterPro" id="IPR006058">
    <property type="entry name" value="2Fe2S_fd_BS"/>
</dbReference>
<protein>
    <submittedName>
        <fullName evidence="8">FAD binding domain-containing protein</fullName>
    </submittedName>
</protein>
<keyword evidence="3" id="KW-0274">FAD</keyword>
<dbReference type="InterPro" id="IPR001041">
    <property type="entry name" value="2Fe-2S_ferredoxin-type"/>
</dbReference>
<dbReference type="Gene3D" id="1.10.150.120">
    <property type="entry name" value="[2Fe-2S]-binding domain"/>
    <property type="match status" value="1"/>
</dbReference>
<keyword evidence="5" id="KW-0408">Iron</keyword>
<reference evidence="8 9" key="1">
    <citation type="submission" date="2023-10" db="EMBL/GenBank/DDBJ databases">
        <title>A novel Glycoside Hydrolase 43-Like Enzyme from Clostrdium boliviensis is an Endo-xylanase, and a Candidate for Xylooligosaccharides Production from Different Xylan Substrates.</title>
        <authorList>
            <person name="Alvarez M.T."/>
            <person name="Rocabado-Villegas L.R."/>
            <person name="Salas-Veizaga D.M."/>
            <person name="Linares-Pasten J.A."/>
            <person name="Gudmundsdottir E.E."/>
            <person name="Hreggvidsson G.O."/>
            <person name="Adlercreutz P."/>
            <person name="Nordberg Karlsson E."/>
        </authorList>
    </citation>
    <scope>NUCLEOTIDE SEQUENCE [LARGE SCALE GENOMIC DNA]</scope>
    <source>
        <strain evidence="8 9">E-1</strain>
    </source>
</reference>
<dbReference type="PROSITE" id="PS51387">
    <property type="entry name" value="FAD_PCMH"/>
    <property type="match status" value="1"/>
</dbReference>
<dbReference type="InterPro" id="IPR036884">
    <property type="entry name" value="2Fe-2S-bd_dom_sf"/>
</dbReference>
<dbReference type="PROSITE" id="PS00197">
    <property type="entry name" value="2FE2S_FER_1"/>
    <property type="match status" value="1"/>
</dbReference>
<dbReference type="SUPFAM" id="SSF54292">
    <property type="entry name" value="2Fe-2S ferredoxin-like"/>
    <property type="match status" value="1"/>
</dbReference>
<feature type="domain" description="2Fe-2S ferredoxin-type" evidence="6">
    <location>
        <begin position="3"/>
        <end position="87"/>
    </location>
</feature>
<evidence type="ECO:0000259" key="6">
    <source>
        <dbReference type="PROSITE" id="PS51085"/>
    </source>
</evidence>
<dbReference type="InterPro" id="IPR012175">
    <property type="entry name" value="Xanth_DH_ssu_bac"/>
</dbReference>
<dbReference type="InterPro" id="IPR036318">
    <property type="entry name" value="FAD-bd_PCMH-like_sf"/>
</dbReference>
<dbReference type="Pfam" id="PF00941">
    <property type="entry name" value="FAD_binding_5"/>
    <property type="match status" value="1"/>
</dbReference>
<evidence type="ECO:0000256" key="5">
    <source>
        <dbReference type="ARBA" id="ARBA00023004"/>
    </source>
</evidence>
<evidence type="ECO:0000256" key="4">
    <source>
        <dbReference type="ARBA" id="ARBA00023002"/>
    </source>
</evidence>
<keyword evidence="2" id="KW-0479">Metal-binding</keyword>
<evidence type="ECO:0000313" key="8">
    <source>
        <dbReference type="EMBL" id="MDW2796103.1"/>
    </source>
</evidence>
<comment type="caution">
    <text evidence="8">The sequence shown here is derived from an EMBL/GenBank/DDBJ whole genome shotgun (WGS) entry which is preliminary data.</text>
</comment>
<dbReference type="InterPro" id="IPR016169">
    <property type="entry name" value="FAD-bd_PCMH_sub2"/>
</dbReference>
<evidence type="ECO:0000313" key="9">
    <source>
        <dbReference type="Proteomes" id="UP001276854"/>
    </source>
</evidence>
<dbReference type="SUPFAM" id="SSF47741">
    <property type="entry name" value="CO dehydrogenase ISP C-domain like"/>
    <property type="match status" value="1"/>
</dbReference>
<dbReference type="PANTHER" id="PTHR45444:SF3">
    <property type="entry name" value="XANTHINE DEHYDROGENASE"/>
    <property type="match status" value="1"/>
</dbReference>